<name>A0A6A1TYA8_NEOGA</name>
<comment type="caution">
    <text evidence="1">The sequence shown here is derived from an EMBL/GenBank/DDBJ whole genome shotgun (WGS) entry which is preliminary data.</text>
</comment>
<reference evidence="1 2" key="1">
    <citation type="submission" date="2019-09" db="EMBL/GenBank/DDBJ databases">
        <title>Genome sequencing of Ng87 strain.</title>
        <authorList>
            <person name="Karasev E.S."/>
            <person name="Andronov E."/>
        </authorList>
    </citation>
    <scope>NUCLEOTIDE SEQUENCE [LARGE SCALE GENOMIC DNA]</scope>
    <source>
        <strain evidence="1 2">Ng87</strain>
    </source>
</reference>
<dbReference type="EMBL" id="VZUL01000002">
    <property type="protein sequence ID" value="KAB1087877.1"/>
    <property type="molecule type" value="Genomic_DNA"/>
</dbReference>
<dbReference type="Proteomes" id="UP000386575">
    <property type="component" value="Unassembled WGS sequence"/>
</dbReference>
<accession>A0A6A1TYA8</accession>
<evidence type="ECO:0008006" key="3">
    <source>
        <dbReference type="Google" id="ProtNLM"/>
    </source>
</evidence>
<evidence type="ECO:0000313" key="1">
    <source>
        <dbReference type="EMBL" id="KAB1087877.1"/>
    </source>
</evidence>
<gene>
    <name evidence="1" type="ORF">F4V91_16430</name>
</gene>
<proteinExistence type="predicted"/>
<organism evidence="1 2">
    <name type="scientific">Neorhizobium galegae</name>
    <name type="common">Rhizobium galegae</name>
    <dbReference type="NCBI Taxonomy" id="399"/>
    <lineage>
        <taxon>Bacteria</taxon>
        <taxon>Pseudomonadati</taxon>
        <taxon>Pseudomonadota</taxon>
        <taxon>Alphaproteobacteria</taxon>
        <taxon>Hyphomicrobiales</taxon>
        <taxon>Rhizobiaceae</taxon>
        <taxon>Rhizobium/Agrobacterium group</taxon>
        <taxon>Neorhizobium</taxon>
    </lineage>
</organism>
<protein>
    <recommendedName>
        <fullName evidence="3">DUF4145 domain-containing protein</fullName>
    </recommendedName>
</protein>
<dbReference type="AlphaFoldDB" id="A0A6A1TYA8"/>
<sequence length="190" mass="21626">MSEPSDLFRNLTREDFKLISFDFEQLSKRLQGSEDWAKLVVCHIYLDHIISQTLKDHVPNIDAYFAGGHKSFSDKLALCQAHNLIDDEIAMTLRSINSARNKFAHRLVFDVPDEVKTRLFLEFSPARPPGDVLTDDGFSNFLFTVVMLVEFERIYGIKLANIEREAAFHRGKMLEIAIEMIGGGAFKSAN</sequence>
<evidence type="ECO:0000313" key="2">
    <source>
        <dbReference type="Proteomes" id="UP000386575"/>
    </source>
</evidence>
<dbReference type="RefSeq" id="WP_151043940.1">
    <property type="nucleotide sequence ID" value="NZ_VZUL01000002.1"/>
</dbReference>